<dbReference type="Proteomes" id="UP001165083">
    <property type="component" value="Unassembled WGS sequence"/>
</dbReference>
<dbReference type="OrthoDB" id="1645289at2759"/>
<keyword evidence="3" id="KW-1185">Reference proteome</keyword>
<dbReference type="Pfam" id="PF07727">
    <property type="entry name" value="RVT_2"/>
    <property type="match status" value="1"/>
</dbReference>
<gene>
    <name evidence="2" type="ORF">Plil01_000722900</name>
</gene>
<evidence type="ECO:0000259" key="1">
    <source>
        <dbReference type="Pfam" id="PF07727"/>
    </source>
</evidence>
<organism evidence="2 3">
    <name type="scientific">Phytophthora lilii</name>
    <dbReference type="NCBI Taxonomy" id="2077276"/>
    <lineage>
        <taxon>Eukaryota</taxon>
        <taxon>Sar</taxon>
        <taxon>Stramenopiles</taxon>
        <taxon>Oomycota</taxon>
        <taxon>Peronosporomycetes</taxon>
        <taxon>Peronosporales</taxon>
        <taxon>Peronosporaceae</taxon>
        <taxon>Phytophthora</taxon>
    </lineage>
</organism>
<feature type="domain" description="Reverse transcriptase Ty1/copia-type" evidence="1">
    <location>
        <begin position="1"/>
        <end position="136"/>
    </location>
</feature>
<protein>
    <submittedName>
        <fullName evidence="2">Unnamed protein product</fullName>
    </submittedName>
</protein>
<dbReference type="InterPro" id="IPR013103">
    <property type="entry name" value="RVT_2"/>
</dbReference>
<accession>A0A9W6WVH6</accession>
<dbReference type="AlphaFoldDB" id="A0A9W6WVH6"/>
<proteinExistence type="predicted"/>
<dbReference type="SUPFAM" id="SSF56672">
    <property type="entry name" value="DNA/RNA polymerases"/>
    <property type="match status" value="1"/>
</dbReference>
<dbReference type="InterPro" id="IPR043502">
    <property type="entry name" value="DNA/RNA_pol_sf"/>
</dbReference>
<reference evidence="2" key="1">
    <citation type="submission" date="2023-04" db="EMBL/GenBank/DDBJ databases">
        <title>Phytophthora lilii NBRC 32176.</title>
        <authorList>
            <person name="Ichikawa N."/>
            <person name="Sato H."/>
            <person name="Tonouchi N."/>
        </authorList>
    </citation>
    <scope>NUCLEOTIDE SEQUENCE</scope>
    <source>
        <strain evidence="2">NBRC 32176</strain>
    </source>
</reference>
<evidence type="ECO:0000313" key="2">
    <source>
        <dbReference type="EMBL" id="GMF19070.1"/>
    </source>
</evidence>
<sequence>MDVKTAFLNDFLDENIYMMQPEGFAVRGKEHLVCKLLKSLNGLKQAPRIWYITLCTFLMTMNFYKLIKDQSVFVGIVNGTTCYIMVYVDDLLVIAPTVPVINKIKDALKQRFKMSDLGKVHYILGWSIVRNRADRTIFIHQEKKIRWIASLISTRIRFERPQILVSNPVRPCAPTLKTTSMR</sequence>
<evidence type="ECO:0000313" key="3">
    <source>
        <dbReference type="Proteomes" id="UP001165083"/>
    </source>
</evidence>
<name>A0A9W6WVH6_9STRA</name>
<dbReference type="EMBL" id="BSXW01000334">
    <property type="protein sequence ID" value="GMF19070.1"/>
    <property type="molecule type" value="Genomic_DNA"/>
</dbReference>
<comment type="caution">
    <text evidence="2">The sequence shown here is derived from an EMBL/GenBank/DDBJ whole genome shotgun (WGS) entry which is preliminary data.</text>
</comment>